<evidence type="ECO:0000313" key="1">
    <source>
        <dbReference type="EMBL" id="KMU78865.1"/>
    </source>
</evidence>
<evidence type="ECO:0000313" key="2">
    <source>
        <dbReference type="Proteomes" id="UP000054559"/>
    </source>
</evidence>
<dbReference type="AlphaFoldDB" id="A0A0J8R3B8"/>
<dbReference type="Proteomes" id="UP000054559">
    <property type="component" value="Unassembled WGS sequence"/>
</dbReference>
<dbReference type="EMBL" id="DS268167">
    <property type="protein sequence ID" value="KMU78865.1"/>
    <property type="molecule type" value="Genomic_DNA"/>
</dbReference>
<reference evidence="2" key="1">
    <citation type="journal article" date="2010" name="Genome Res.">
        <title>Population genomic sequencing of Coccidioides fungi reveals recent hybridization and transposon control.</title>
        <authorList>
            <person name="Neafsey D.E."/>
            <person name="Barker B.M."/>
            <person name="Sharpton T.J."/>
            <person name="Stajich J.E."/>
            <person name="Park D.J."/>
            <person name="Whiston E."/>
            <person name="Hung C.-Y."/>
            <person name="McMahan C."/>
            <person name="White J."/>
            <person name="Sykes S."/>
            <person name="Heiman D."/>
            <person name="Young S."/>
            <person name="Zeng Q."/>
            <person name="Abouelleil A."/>
            <person name="Aftuck L."/>
            <person name="Bessette D."/>
            <person name="Brown A."/>
            <person name="FitzGerald M."/>
            <person name="Lui A."/>
            <person name="Macdonald J.P."/>
            <person name="Priest M."/>
            <person name="Orbach M.J."/>
            <person name="Galgiani J.N."/>
            <person name="Kirkland T.N."/>
            <person name="Cole G.T."/>
            <person name="Birren B.W."/>
            <person name="Henn M.R."/>
            <person name="Taylor J.W."/>
            <person name="Rounsley S.D."/>
        </authorList>
    </citation>
    <scope>NUCLEOTIDE SEQUENCE [LARGE SCALE GENOMIC DNA]</scope>
    <source>
        <strain evidence="2">RMSCC 3703</strain>
    </source>
</reference>
<proteinExistence type="predicted"/>
<organism evidence="1 2">
    <name type="scientific">Coccidioides immitis RMSCC 3703</name>
    <dbReference type="NCBI Taxonomy" id="454286"/>
    <lineage>
        <taxon>Eukaryota</taxon>
        <taxon>Fungi</taxon>
        <taxon>Dikarya</taxon>
        <taxon>Ascomycota</taxon>
        <taxon>Pezizomycotina</taxon>
        <taxon>Eurotiomycetes</taxon>
        <taxon>Eurotiomycetidae</taxon>
        <taxon>Onygenales</taxon>
        <taxon>Onygenaceae</taxon>
        <taxon>Coccidioides</taxon>
    </lineage>
</organism>
<gene>
    <name evidence="1" type="ORF">CISG_07382</name>
</gene>
<sequence>MSRRIAGPHHEINRITKILLYPFERSVDEGKRAVAIGSSRSQKPCISFTSVTVVTRVGIGKSLVMGIRVYIYRGACQQNGKPLDPDETRITCYVEETAMQPRCVRILQNIIFSAILGTRLKWMLYLPGNSRYPTGKQQ</sequence>
<name>A0A0J8R3B8_COCIT</name>
<protein>
    <submittedName>
        <fullName evidence="1">Uncharacterized protein</fullName>
    </submittedName>
</protein>
<accession>A0A0J8R3B8</accession>